<accession>A0AAD8XYV2</accession>
<dbReference type="SUPFAM" id="SSF55729">
    <property type="entry name" value="Acyl-CoA N-acyltransferases (Nat)"/>
    <property type="match status" value="1"/>
</dbReference>
<protein>
    <submittedName>
        <fullName evidence="2">Uncharacterized protein</fullName>
    </submittedName>
</protein>
<keyword evidence="1" id="KW-1133">Transmembrane helix</keyword>
<organism evidence="2 3">
    <name type="scientific">Skeletonema marinoi</name>
    <dbReference type="NCBI Taxonomy" id="267567"/>
    <lineage>
        <taxon>Eukaryota</taxon>
        <taxon>Sar</taxon>
        <taxon>Stramenopiles</taxon>
        <taxon>Ochrophyta</taxon>
        <taxon>Bacillariophyta</taxon>
        <taxon>Coscinodiscophyceae</taxon>
        <taxon>Thalassiosirophycidae</taxon>
        <taxon>Thalassiosirales</taxon>
        <taxon>Skeletonemataceae</taxon>
        <taxon>Skeletonema</taxon>
        <taxon>Skeletonema marinoi-dohrnii complex</taxon>
    </lineage>
</organism>
<name>A0AAD8XYV2_9STRA</name>
<comment type="caution">
    <text evidence="2">The sequence shown here is derived from an EMBL/GenBank/DDBJ whole genome shotgun (WGS) entry which is preliminary data.</text>
</comment>
<dbReference type="InterPro" id="IPR016181">
    <property type="entry name" value="Acyl_CoA_acyltransferase"/>
</dbReference>
<dbReference type="AlphaFoldDB" id="A0AAD8XYV2"/>
<reference evidence="2" key="1">
    <citation type="submission" date="2023-06" db="EMBL/GenBank/DDBJ databases">
        <title>Survivors Of The Sea: Transcriptome response of Skeletonema marinoi to long-term dormancy.</title>
        <authorList>
            <person name="Pinder M.I.M."/>
            <person name="Kourtchenko O."/>
            <person name="Robertson E.K."/>
            <person name="Larsson T."/>
            <person name="Maumus F."/>
            <person name="Osuna-Cruz C.M."/>
            <person name="Vancaester E."/>
            <person name="Stenow R."/>
            <person name="Vandepoele K."/>
            <person name="Ploug H."/>
            <person name="Bruchert V."/>
            <person name="Godhe A."/>
            <person name="Topel M."/>
        </authorList>
    </citation>
    <scope>NUCLEOTIDE SEQUENCE</scope>
    <source>
        <strain evidence="2">R05AC</strain>
    </source>
</reference>
<proteinExistence type="predicted"/>
<sequence>MSSSNNFNCWRHLYYATVLLLLAAASWISEAFIIVAPAKTTKKNMMRSSSLRPTTTNKITSFPLFATPDNTNDDKSNESTTTTKKKLSHADITWKLRPPENTSKLSRLKTKFGANVLRLYSKLKGETLPPVLCPKGGRAMLEAYYREPGGLLKRRRMIGRFGFTTSRGPSNNEIDTTIRQVYNINPPPLSATIAAIIYMYVEPPYRHRDVGSLALTVISAIQSVQAVDFTVLVAAGDERLVEWYEKNGYVRAPLLQEVMGSAGGEFGVTMIAPVGVREGFFEGCDLKWW</sequence>
<evidence type="ECO:0000313" key="3">
    <source>
        <dbReference type="Proteomes" id="UP001224775"/>
    </source>
</evidence>
<gene>
    <name evidence="2" type="ORF">QTG54_012862</name>
</gene>
<keyword evidence="3" id="KW-1185">Reference proteome</keyword>
<evidence type="ECO:0000256" key="1">
    <source>
        <dbReference type="SAM" id="Phobius"/>
    </source>
</evidence>
<evidence type="ECO:0000313" key="2">
    <source>
        <dbReference type="EMBL" id="KAK1736262.1"/>
    </source>
</evidence>
<keyword evidence="1" id="KW-0812">Transmembrane</keyword>
<dbReference type="EMBL" id="JATAAI010000029">
    <property type="protein sequence ID" value="KAK1736262.1"/>
    <property type="molecule type" value="Genomic_DNA"/>
</dbReference>
<keyword evidence="1" id="KW-0472">Membrane</keyword>
<dbReference type="Proteomes" id="UP001224775">
    <property type="component" value="Unassembled WGS sequence"/>
</dbReference>
<feature type="transmembrane region" description="Helical" evidence="1">
    <location>
        <begin position="12"/>
        <end position="38"/>
    </location>
</feature>
<dbReference type="Gene3D" id="3.40.630.30">
    <property type="match status" value="1"/>
</dbReference>